<reference evidence="10 11" key="1">
    <citation type="submission" date="2019-07" db="EMBL/GenBank/DDBJ databases">
        <title>Annotation for the trematode Paragonimus westermani.</title>
        <authorList>
            <person name="Choi Y.-J."/>
        </authorList>
    </citation>
    <scope>NUCLEOTIDE SEQUENCE [LARGE SCALE GENOMIC DNA]</scope>
    <source>
        <strain evidence="10">180907_Pwestermani</strain>
    </source>
</reference>
<keyword evidence="4" id="KW-0067">ATP-binding</keyword>
<comment type="catalytic activity">
    <reaction evidence="8">
        <text>tRNA(Pro) + L-proline + ATP = L-prolyl-tRNA(Pro) + AMP + diphosphate</text>
        <dbReference type="Rhea" id="RHEA:14305"/>
        <dbReference type="Rhea" id="RHEA-COMP:9700"/>
        <dbReference type="Rhea" id="RHEA-COMP:9702"/>
        <dbReference type="ChEBI" id="CHEBI:30616"/>
        <dbReference type="ChEBI" id="CHEBI:33019"/>
        <dbReference type="ChEBI" id="CHEBI:60039"/>
        <dbReference type="ChEBI" id="CHEBI:78442"/>
        <dbReference type="ChEBI" id="CHEBI:78532"/>
        <dbReference type="ChEBI" id="CHEBI:456215"/>
        <dbReference type="EC" id="6.1.1.15"/>
    </reaction>
</comment>
<dbReference type="GO" id="GO:0004827">
    <property type="term" value="F:proline-tRNA ligase activity"/>
    <property type="evidence" value="ECO:0007669"/>
    <property type="project" value="UniProtKB-EC"/>
</dbReference>
<dbReference type="PANTHER" id="PTHR42753">
    <property type="entry name" value="MITOCHONDRIAL RIBOSOME PROTEIN L39/PROLYL-TRNA LIGASE FAMILY MEMBER"/>
    <property type="match status" value="1"/>
</dbReference>
<dbReference type="PANTHER" id="PTHR42753:SF10">
    <property type="entry name" value="PROLINE--TRNA LIGASE, MITOCHONDRIAL-RELATED"/>
    <property type="match status" value="1"/>
</dbReference>
<dbReference type="InterPro" id="IPR002316">
    <property type="entry name" value="Pro-tRNA-ligase_IIa"/>
</dbReference>
<dbReference type="InterPro" id="IPR045864">
    <property type="entry name" value="aa-tRNA-synth_II/BPL/LPL"/>
</dbReference>
<evidence type="ECO:0000256" key="8">
    <source>
        <dbReference type="ARBA" id="ARBA00047671"/>
    </source>
</evidence>
<dbReference type="InterPro" id="IPR050062">
    <property type="entry name" value="Pro-tRNA_synthetase"/>
</dbReference>
<dbReference type="EC" id="6.1.1.15" evidence="1"/>
<dbReference type="GO" id="GO:0005739">
    <property type="term" value="C:mitochondrion"/>
    <property type="evidence" value="ECO:0007669"/>
    <property type="project" value="TreeGrafter"/>
</dbReference>
<keyword evidence="6" id="KW-0030">Aminoacyl-tRNA synthetase</keyword>
<sequence>MTAFSYFSRCFIRRTVVFPKSVGGCLSQHLLQHSGLIALTSPGIFSLSPVFIRVLDKLVNLVKTKMVALGAQQMLLPTIGDSNLWTTSGRWNNIEQLFRVKDRNDKFYCLQPTYEEEVTSLLTTWEISYKDLPILLYQISNKYRDELRPKHGLLRCHLYSFDADLSAALKTYKNVCDSYADLLSTLGLPYYKVCADAGHIGGQLSHEFHIPLPIGEDLLYICTKCGTGVNAECKGLSYYLSGRIFADHSDLLHPTDTECSHNFAEVRGVEVGHCFLLGQRYSKCFNATFDSPKGKKLFEMGCFGLGLTRLLAASIEHFSAASFPDLSADEITELRWPPGISPFAGAVALQKKSAKDALSPSDLKLIMDAFNAPDQNASRCRLVPGDILIDDRKGLSLGRKLIDLKRLGIPWIVIAKTNHNRAQQYELVDVYRKRSSEANLEQIQSAFWNPTEFDSSALPEWRYER</sequence>
<dbReference type="Gene3D" id="3.30.930.10">
    <property type="entry name" value="Bira Bifunctional Protein, Domain 2"/>
    <property type="match status" value="1"/>
</dbReference>
<evidence type="ECO:0000256" key="6">
    <source>
        <dbReference type="ARBA" id="ARBA00023146"/>
    </source>
</evidence>
<feature type="domain" description="Aminoacyl-transfer RNA synthetases class-II family profile" evidence="9">
    <location>
        <begin position="52"/>
        <end position="324"/>
    </location>
</feature>
<dbReference type="SUPFAM" id="SSF55681">
    <property type="entry name" value="Class II aaRS and biotin synthetases"/>
    <property type="match status" value="1"/>
</dbReference>
<evidence type="ECO:0000256" key="1">
    <source>
        <dbReference type="ARBA" id="ARBA00012831"/>
    </source>
</evidence>
<dbReference type="InterPro" id="IPR006195">
    <property type="entry name" value="aa-tRNA-synth_II"/>
</dbReference>
<evidence type="ECO:0000313" key="11">
    <source>
        <dbReference type="Proteomes" id="UP000699462"/>
    </source>
</evidence>
<keyword evidence="3" id="KW-0547">Nucleotide-binding</keyword>
<evidence type="ECO:0000256" key="3">
    <source>
        <dbReference type="ARBA" id="ARBA00022741"/>
    </source>
</evidence>
<dbReference type="AlphaFoldDB" id="A0A8T0DSL8"/>
<accession>A0A8T0DSL8</accession>
<evidence type="ECO:0000256" key="4">
    <source>
        <dbReference type="ARBA" id="ARBA00022840"/>
    </source>
</evidence>
<evidence type="ECO:0000259" key="9">
    <source>
        <dbReference type="PROSITE" id="PS50862"/>
    </source>
</evidence>
<dbReference type="OrthoDB" id="10267474at2759"/>
<evidence type="ECO:0000313" key="10">
    <source>
        <dbReference type="EMBL" id="KAF8570600.1"/>
    </source>
</evidence>
<gene>
    <name evidence="10" type="ORF">P879_07184</name>
</gene>
<organism evidence="10 11">
    <name type="scientific">Paragonimus westermani</name>
    <dbReference type="NCBI Taxonomy" id="34504"/>
    <lineage>
        <taxon>Eukaryota</taxon>
        <taxon>Metazoa</taxon>
        <taxon>Spiralia</taxon>
        <taxon>Lophotrochozoa</taxon>
        <taxon>Platyhelminthes</taxon>
        <taxon>Trematoda</taxon>
        <taxon>Digenea</taxon>
        <taxon>Plagiorchiida</taxon>
        <taxon>Troglotremata</taxon>
        <taxon>Troglotrematidae</taxon>
        <taxon>Paragonimus</taxon>
    </lineage>
</organism>
<dbReference type="PROSITE" id="PS50862">
    <property type="entry name" value="AA_TRNA_LIGASE_II"/>
    <property type="match status" value="1"/>
</dbReference>
<evidence type="ECO:0000256" key="2">
    <source>
        <dbReference type="ARBA" id="ARBA00022598"/>
    </source>
</evidence>
<dbReference type="InterPro" id="IPR002314">
    <property type="entry name" value="aa-tRNA-synt_IIb"/>
</dbReference>
<comment type="caution">
    <text evidence="10">The sequence shown here is derived from an EMBL/GenBank/DDBJ whole genome shotgun (WGS) entry which is preliminary data.</text>
</comment>
<dbReference type="GO" id="GO:0006433">
    <property type="term" value="P:prolyl-tRNA aminoacylation"/>
    <property type="evidence" value="ECO:0007669"/>
    <property type="project" value="InterPro"/>
</dbReference>
<keyword evidence="2" id="KW-0436">Ligase</keyword>
<keyword evidence="5" id="KW-0648">Protein biosynthesis</keyword>
<protein>
    <recommendedName>
        <fullName evidence="1">proline--tRNA ligase</fullName>
        <ecNumber evidence="1">6.1.1.15</ecNumber>
    </recommendedName>
    <alternativeName>
        <fullName evidence="7">Prolyl-tRNA synthetase</fullName>
    </alternativeName>
</protein>
<evidence type="ECO:0000256" key="5">
    <source>
        <dbReference type="ARBA" id="ARBA00022917"/>
    </source>
</evidence>
<dbReference type="GO" id="GO:0005524">
    <property type="term" value="F:ATP binding"/>
    <property type="evidence" value="ECO:0007669"/>
    <property type="project" value="UniProtKB-KW"/>
</dbReference>
<dbReference type="InterPro" id="IPR036621">
    <property type="entry name" value="Anticodon-bd_dom_sf"/>
</dbReference>
<dbReference type="Pfam" id="PF00587">
    <property type="entry name" value="tRNA-synt_2b"/>
    <property type="match status" value="1"/>
</dbReference>
<keyword evidence="11" id="KW-1185">Reference proteome</keyword>
<dbReference type="Gene3D" id="3.40.50.800">
    <property type="entry name" value="Anticodon-binding domain"/>
    <property type="match status" value="1"/>
</dbReference>
<dbReference type="Proteomes" id="UP000699462">
    <property type="component" value="Unassembled WGS sequence"/>
</dbReference>
<proteinExistence type="predicted"/>
<evidence type="ECO:0000256" key="7">
    <source>
        <dbReference type="ARBA" id="ARBA00029731"/>
    </source>
</evidence>
<name>A0A8T0DSL8_9TREM</name>
<dbReference type="PRINTS" id="PR01046">
    <property type="entry name" value="TRNASYNTHPRO"/>
</dbReference>
<dbReference type="EMBL" id="JTDF01001027">
    <property type="protein sequence ID" value="KAF8570600.1"/>
    <property type="molecule type" value="Genomic_DNA"/>
</dbReference>